<dbReference type="InterPro" id="IPR050879">
    <property type="entry name" value="Acyltransferase_3"/>
</dbReference>
<feature type="transmembrane region" description="Helical" evidence="1">
    <location>
        <begin position="342"/>
        <end position="359"/>
    </location>
</feature>
<evidence type="ECO:0000256" key="1">
    <source>
        <dbReference type="SAM" id="Phobius"/>
    </source>
</evidence>
<dbReference type="PANTHER" id="PTHR23028:SF53">
    <property type="entry name" value="ACYL_TRANSF_3 DOMAIN-CONTAINING PROTEIN"/>
    <property type="match status" value="1"/>
</dbReference>
<dbReference type="Proteomes" id="UP000317617">
    <property type="component" value="Unassembled WGS sequence"/>
</dbReference>
<dbReference type="InterPro" id="IPR002656">
    <property type="entry name" value="Acyl_transf_3_dom"/>
</dbReference>
<dbReference type="AlphaFoldDB" id="A0A4Y3TR00"/>
<feature type="transmembrane region" description="Helical" evidence="1">
    <location>
        <begin position="281"/>
        <end position="299"/>
    </location>
</feature>
<evidence type="ECO:0000313" key="4">
    <source>
        <dbReference type="Proteomes" id="UP000317617"/>
    </source>
</evidence>
<organism evidence="3 4">
    <name type="scientific">Acetobacter orleanensis</name>
    <dbReference type="NCBI Taxonomy" id="104099"/>
    <lineage>
        <taxon>Bacteria</taxon>
        <taxon>Pseudomonadati</taxon>
        <taxon>Pseudomonadota</taxon>
        <taxon>Alphaproteobacteria</taxon>
        <taxon>Acetobacterales</taxon>
        <taxon>Acetobacteraceae</taxon>
        <taxon>Acetobacter</taxon>
    </lineage>
</organism>
<dbReference type="EMBL" id="BJMU01000008">
    <property type="protein sequence ID" value="GEB83205.1"/>
    <property type="molecule type" value="Genomic_DNA"/>
</dbReference>
<keyword evidence="3" id="KW-0808">Transferase</keyword>
<protein>
    <submittedName>
        <fullName evidence="3">Acyltransferase</fullName>
    </submittedName>
</protein>
<feature type="domain" description="Acyltransferase 3" evidence="2">
    <location>
        <begin position="15"/>
        <end position="351"/>
    </location>
</feature>
<feature type="transmembrane region" description="Helical" evidence="1">
    <location>
        <begin position="311"/>
        <end position="330"/>
    </location>
</feature>
<keyword evidence="1" id="KW-1133">Transmembrane helix</keyword>
<accession>A0A4Y3TR00</accession>
<sequence>MMTLFILPLANQGRNAGIDVLRGLAILMVVVNHVAIRLPLEKTSVAAILPYRVMRFLTHQGYHSVFVFFVISGFLITSGILRRWGRLRSIQLPFFYARRFSRIVPCLLVLLSILVVLDACGVPDFTIDGAGQTLGAALASALGLYLNKYECWTGYLPANWDVLWSLSIEELFYLIFPVICLMLPRSDTWQMILFGSATLALPIAMHLMAGETDICRHKAYLPGVSALSAGVIAALLLTRSDWMGRSAVTLLGWMGVVGIFLSCVQVYFLPDPVADDLTVGLTLSTGALLIALSKGWGAVLRHRTLAWVRSCGVMSYEIYLTHMFFVLGLVRAYHATGFSERAAWVCYPLALGGAWLLGYGTDRFLSYPAEHRLRALFTRWFPTPDKRLGEHEVNPSP</sequence>
<evidence type="ECO:0000313" key="3">
    <source>
        <dbReference type="EMBL" id="GEB83205.1"/>
    </source>
</evidence>
<keyword evidence="4" id="KW-1185">Reference proteome</keyword>
<dbReference type="GO" id="GO:0016020">
    <property type="term" value="C:membrane"/>
    <property type="evidence" value="ECO:0007669"/>
    <property type="project" value="TreeGrafter"/>
</dbReference>
<feature type="transmembrane region" description="Helical" evidence="1">
    <location>
        <begin position="20"/>
        <end position="40"/>
    </location>
</feature>
<comment type="caution">
    <text evidence="3">The sequence shown here is derived from an EMBL/GenBank/DDBJ whole genome shotgun (WGS) entry which is preliminary data.</text>
</comment>
<dbReference type="GO" id="GO:0016747">
    <property type="term" value="F:acyltransferase activity, transferring groups other than amino-acyl groups"/>
    <property type="evidence" value="ECO:0007669"/>
    <property type="project" value="InterPro"/>
</dbReference>
<reference evidence="3 4" key="1">
    <citation type="submission" date="2019-06" db="EMBL/GenBank/DDBJ databases">
        <title>Whole genome shotgun sequence of Acetobacter orleanensis NBRC 13752.</title>
        <authorList>
            <person name="Hosoyama A."/>
            <person name="Uohara A."/>
            <person name="Ohji S."/>
            <person name="Ichikawa N."/>
        </authorList>
    </citation>
    <scope>NUCLEOTIDE SEQUENCE [LARGE SCALE GENOMIC DNA]</scope>
    <source>
        <strain evidence="3 4">NBRC 13752</strain>
    </source>
</reference>
<dbReference type="Pfam" id="PF01757">
    <property type="entry name" value="Acyl_transf_3"/>
    <property type="match status" value="1"/>
</dbReference>
<feature type="transmembrane region" description="Helical" evidence="1">
    <location>
        <begin position="100"/>
        <end position="117"/>
    </location>
</feature>
<name>A0A4Y3TR00_9PROT</name>
<keyword evidence="1" id="KW-0472">Membrane</keyword>
<gene>
    <name evidence="3" type="ORF">AOR01nite_16820</name>
</gene>
<feature type="transmembrane region" description="Helical" evidence="1">
    <location>
        <begin position="220"/>
        <end position="238"/>
    </location>
</feature>
<feature type="transmembrane region" description="Helical" evidence="1">
    <location>
        <begin position="250"/>
        <end position="269"/>
    </location>
</feature>
<feature type="transmembrane region" description="Helical" evidence="1">
    <location>
        <begin position="191"/>
        <end position="208"/>
    </location>
</feature>
<keyword evidence="3" id="KW-0012">Acyltransferase</keyword>
<evidence type="ECO:0000259" key="2">
    <source>
        <dbReference type="Pfam" id="PF01757"/>
    </source>
</evidence>
<dbReference type="PANTHER" id="PTHR23028">
    <property type="entry name" value="ACETYLTRANSFERASE"/>
    <property type="match status" value="1"/>
</dbReference>
<proteinExistence type="predicted"/>
<feature type="transmembrane region" description="Helical" evidence="1">
    <location>
        <begin position="162"/>
        <end position="184"/>
    </location>
</feature>
<keyword evidence="1" id="KW-0812">Transmembrane</keyword>
<dbReference type="GO" id="GO:0000271">
    <property type="term" value="P:polysaccharide biosynthetic process"/>
    <property type="evidence" value="ECO:0007669"/>
    <property type="project" value="TreeGrafter"/>
</dbReference>
<feature type="transmembrane region" description="Helical" evidence="1">
    <location>
        <begin position="60"/>
        <end position="80"/>
    </location>
</feature>